<dbReference type="STRING" id="52838.A0A4S8J558"/>
<dbReference type="EMBL" id="PYDT01000007">
    <property type="protein sequence ID" value="THU56608.1"/>
    <property type="molecule type" value="Genomic_DNA"/>
</dbReference>
<evidence type="ECO:0000313" key="2">
    <source>
        <dbReference type="EMBL" id="THU56608.1"/>
    </source>
</evidence>
<name>A0A4S8J558_MUSBA</name>
<comment type="caution">
    <text evidence="2">The sequence shown here is derived from an EMBL/GenBank/DDBJ whole genome shotgun (WGS) entry which is preliminary data.</text>
</comment>
<protein>
    <submittedName>
        <fullName evidence="2">Uncharacterized protein</fullName>
    </submittedName>
</protein>
<dbReference type="PANTHER" id="PTHR35110">
    <property type="entry name" value="EXPRESSED PROTEIN"/>
    <property type="match status" value="1"/>
</dbReference>
<organism evidence="2 3">
    <name type="scientific">Musa balbisiana</name>
    <name type="common">Banana</name>
    <dbReference type="NCBI Taxonomy" id="52838"/>
    <lineage>
        <taxon>Eukaryota</taxon>
        <taxon>Viridiplantae</taxon>
        <taxon>Streptophyta</taxon>
        <taxon>Embryophyta</taxon>
        <taxon>Tracheophyta</taxon>
        <taxon>Spermatophyta</taxon>
        <taxon>Magnoliopsida</taxon>
        <taxon>Liliopsida</taxon>
        <taxon>Zingiberales</taxon>
        <taxon>Musaceae</taxon>
        <taxon>Musa</taxon>
    </lineage>
</organism>
<gene>
    <name evidence="2" type="ORF">C4D60_Mb11t19030</name>
</gene>
<proteinExistence type="predicted"/>
<evidence type="ECO:0000313" key="3">
    <source>
        <dbReference type="Proteomes" id="UP000317650"/>
    </source>
</evidence>
<dbReference type="PANTHER" id="PTHR35110:SF1">
    <property type="entry name" value="EXPRESSED PROTEIN"/>
    <property type="match status" value="1"/>
</dbReference>
<dbReference type="Proteomes" id="UP000317650">
    <property type="component" value="Chromosome 11"/>
</dbReference>
<evidence type="ECO:0000256" key="1">
    <source>
        <dbReference type="SAM" id="MobiDB-lite"/>
    </source>
</evidence>
<sequence length="153" mass="16878">MLFLRGGGGGGAAAVAGGVFSRYFSRKRSPDLRRINPKVPTEEATVISRNLYQIVKNNGPLSVSHTWNHAKEAGINGLNSKTHMKILLKWMMGRKMLKLSCTHVRNAKKFHYSILPEDPQAGKNLTSPSPPPDTTKASGKVEKQQQKKSRKGK</sequence>
<accession>A0A4S8J558</accession>
<reference evidence="2 3" key="1">
    <citation type="journal article" date="2019" name="Nat. Plants">
        <title>Genome sequencing of Musa balbisiana reveals subgenome evolution and function divergence in polyploid bananas.</title>
        <authorList>
            <person name="Yao X."/>
        </authorList>
    </citation>
    <scope>NUCLEOTIDE SEQUENCE [LARGE SCALE GENOMIC DNA]</scope>
    <source>
        <strain evidence="3">cv. DH-PKW</strain>
        <tissue evidence="2">Leaves</tissue>
    </source>
</reference>
<feature type="region of interest" description="Disordered" evidence="1">
    <location>
        <begin position="116"/>
        <end position="153"/>
    </location>
</feature>
<keyword evidence="3" id="KW-1185">Reference proteome</keyword>
<dbReference type="AlphaFoldDB" id="A0A4S8J558"/>